<evidence type="ECO:0000313" key="2">
    <source>
        <dbReference type="EMBL" id="QGM46865.1"/>
    </source>
</evidence>
<dbReference type="Proteomes" id="UP000309061">
    <property type="component" value="Chromosome"/>
</dbReference>
<sequence>MPRCHESTLHGLGGETRNEDISLSRYVIGLRLLGHDFEAIALAFADGAVEALAAAGFRGPMLDRALGTLAEAMQEHAGELAKVSERSPSVKATLKAAIAAAGRTRMTPEITRDDQPPTPAVSLEELTVKR</sequence>
<evidence type="ECO:0000256" key="1">
    <source>
        <dbReference type="SAM" id="MobiDB-lite"/>
    </source>
</evidence>
<dbReference type="EMBL" id="CP046052">
    <property type="protein sequence ID" value="QGM46865.1"/>
    <property type="molecule type" value="Genomic_DNA"/>
</dbReference>
<dbReference type="RefSeq" id="WP_136497754.1">
    <property type="nucleotide sequence ID" value="NZ_CP046052.1"/>
</dbReference>
<proteinExistence type="predicted"/>
<gene>
    <name evidence="2" type="ORF">H2LOC_014840</name>
</gene>
<evidence type="ECO:0000313" key="3">
    <source>
        <dbReference type="Proteomes" id="UP000309061"/>
    </source>
</evidence>
<feature type="region of interest" description="Disordered" evidence="1">
    <location>
        <begin position="103"/>
        <end position="130"/>
    </location>
</feature>
<dbReference type="KEGG" id="mhey:H2LOC_014840"/>
<dbReference type="AlphaFoldDB" id="A0A6B8KIY7"/>
<reference evidence="2 3" key="1">
    <citation type="submission" date="2019-11" db="EMBL/GenBank/DDBJ databases">
        <title>The genome sequence of Methylocystis heyeri.</title>
        <authorList>
            <person name="Oshkin I.Y."/>
            <person name="Miroshnikov K."/>
            <person name="Dedysh S.N."/>
        </authorList>
    </citation>
    <scope>NUCLEOTIDE SEQUENCE [LARGE SCALE GENOMIC DNA]</scope>
    <source>
        <strain evidence="2 3">H2</strain>
    </source>
</reference>
<organism evidence="2 3">
    <name type="scientific">Methylocystis heyeri</name>
    <dbReference type="NCBI Taxonomy" id="391905"/>
    <lineage>
        <taxon>Bacteria</taxon>
        <taxon>Pseudomonadati</taxon>
        <taxon>Pseudomonadota</taxon>
        <taxon>Alphaproteobacteria</taxon>
        <taxon>Hyphomicrobiales</taxon>
        <taxon>Methylocystaceae</taxon>
        <taxon>Methylocystis</taxon>
    </lineage>
</organism>
<protein>
    <submittedName>
        <fullName evidence="2">Uncharacterized protein</fullName>
    </submittedName>
</protein>
<accession>A0A6B8KIY7</accession>
<name>A0A6B8KIY7_9HYPH</name>
<keyword evidence="3" id="KW-1185">Reference proteome</keyword>